<dbReference type="GeneID" id="66301074"/>
<keyword evidence="1" id="KW-0472">Membrane</keyword>
<dbReference type="PANTHER" id="PTHR40076">
    <property type="entry name" value="MEMBRANE PROTEIN-RELATED"/>
    <property type="match status" value="1"/>
</dbReference>
<feature type="transmembrane region" description="Helical" evidence="1">
    <location>
        <begin position="91"/>
        <end position="124"/>
    </location>
</feature>
<dbReference type="PANTHER" id="PTHR40076:SF1">
    <property type="entry name" value="MEMBRANE PROTEIN"/>
    <property type="match status" value="1"/>
</dbReference>
<dbReference type="InterPro" id="IPR010380">
    <property type="entry name" value="DUF975"/>
</dbReference>
<dbReference type="AlphaFoldDB" id="A0ABD4RI39"/>
<dbReference type="Pfam" id="PF06161">
    <property type="entry name" value="DUF975"/>
    <property type="match status" value="1"/>
</dbReference>
<organism evidence="2 3">
    <name type="scientific">Clostridium chauvoei</name>
    <dbReference type="NCBI Taxonomy" id="46867"/>
    <lineage>
        <taxon>Bacteria</taxon>
        <taxon>Bacillati</taxon>
        <taxon>Bacillota</taxon>
        <taxon>Clostridia</taxon>
        <taxon>Eubacteriales</taxon>
        <taxon>Clostridiaceae</taxon>
        <taxon>Clostridium</taxon>
    </lineage>
</organism>
<comment type="caution">
    <text evidence="2">The sequence shown here is derived from an EMBL/GenBank/DDBJ whole genome shotgun (WGS) entry which is preliminary data.</text>
</comment>
<keyword evidence="1" id="KW-1133">Transmembrane helix</keyword>
<dbReference type="EMBL" id="JAIFTX010000018">
    <property type="protein sequence ID" value="MBX7291129.1"/>
    <property type="molecule type" value="Genomic_DNA"/>
</dbReference>
<evidence type="ECO:0000313" key="2">
    <source>
        <dbReference type="EMBL" id="MBX7291129.1"/>
    </source>
</evidence>
<name>A0ABD4RI39_9CLOT</name>
<accession>A0ABD4RI39</accession>
<evidence type="ECO:0000313" key="3">
    <source>
        <dbReference type="Proteomes" id="UP000775179"/>
    </source>
</evidence>
<gene>
    <name evidence="2" type="ORF">K4H94_08840</name>
</gene>
<feature type="transmembrane region" description="Helical" evidence="1">
    <location>
        <begin position="21"/>
        <end position="43"/>
    </location>
</feature>
<proteinExistence type="predicted"/>
<sequence length="200" mass="22656">MKSRAELKANAKDQLRGNWGIAILTCFVYLIIINSISYSEMIFDGSIEIFVDVVSLLLGGVLALGLSKFLLNLTRKDNSARFYDLFSGFNIYFKTLGLNILITIIVILGMIFLIVPGVIFAMMFSQAYFILSEDNEKGIIQCLSESKEMMIGHKLDYFVLNLSFIGWWIVSALTFGIGALWVHPYQKMTEANFYLDLKNN</sequence>
<dbReference type="Proteomes" id="UP000775179">
    <property type="component" value="Unassembled WGS sequence"/>
</dbReference>
<keyword evidence="1" id="KW-0812">Transmembrane</keyword>
<feature type="transmembrane region" description="Helical" evidence="1">
    <location>
        <begin position="49"/>
        <end position="71"/>
    </location>
</feature>
<feature type="transmembrane region" description="Helical" evidence="1">
    <location>
        <begin position="157"/>
        <end position="182"/>
    </location>
</feature>
<evidence type="ECO:0000256" key="1">
    <source>
        <dbReference type="SAM" id="Phobius"/>
    </source>
</evidence>
<dbReference type="KEGG" id="cchv:BTM20_04295"/>
<dbReference type="RefSeq" id="WP_021875060.1">
    <property type="nucleotide sequence ID" value="NZ_CP018624.1"/>
</dbReference>
<reference evidence="2 3" key="1">
    <citation type="submission" date="2021-08" db="EMBL/GenBank/DDBJ databases">
        <title>Genome sequence analysis of Clostridium chauvoei strains of European origin and evaluation of typing options for outbreak investigations.</title>
        <authorList>
            <person name="Abdel-Glil M."/>
            <person name="Thomas P."/>
            <person name="Seyboldt C."/>
        </authorList>
    </citation>
    <scope>NUCLEOTIDE SEQUENCE [LARGE SCALE GENOMIC DNA]</scope>
    <source>
        <strain evidence="2 3">S0260-09</strain>
    </source>
</reference>
<protein>
    <submittedName>
        <fullName evidence="2">DUF975 family protein</fullName>
    </submittedName>
</protein>